<protein>
    <submittedName>
        <fullName evidence="1">Uncharacterized protein</fullName>
    </submittedName>
</protein>
<dbReference type="AlphaFoldDB" id="A0A8T4GII6"/>
<evidence type="ECO:0000313" key="2">
    <source>
        <dbReference type="Proteomes" id="UP000823588"/>
    </source>
</evidence>
<accession>A0A8T4GII6</accession>
<dbReference type="Proteomes" id="UP000823588">
    <property type="component" value="Unassembled WGS sequence"/>
</dbReference>
<sequence length="59" mass="6801">MIYQAEDGSTGSIECGCLYEGESGLMLYENRRQKSDEQVGYVPFDRLYRVEPSDKRTDD</sequence>
<gene>
    <name evidence="1" type="ORF">J2751_001918</name>
</gene>
<evidence type="ECO:0000313" key="1">
    <source>
        <dbReference type="EMBL" id="MBP1922902.1"/>
    </source>
</evidence>
<organism evidence="1 2">
    <name type="scientific">Halorubrum alkaliphilum</name>
    <dbReference type="NCBI Taxonomy" id="261290"/>
    <lineage>
        <taxon>Archaea</taxon>
        <taxon>Methanobacteriati</taxon>
        <taxon>Methanobacteriota</taxon>
        <taxon>Stenosarchaea group</taxon>
        <taxon>Halobacteria</taxon>
        <taxon>Halobacteriales</taxon>
        <taxon>Haloferacaceae</taxon>
        <taxon>Halorubrum</taxon>
    </lineage>
</organism>
<dbReference type="EMBL" id="JAGGKQ010000013">
    <property type="protein sequence ID" value="MBP1922902.1"/>
    <property type="molecule type" value="Genomic_DNA"/>
</dbReference>
<keyword evidence="2" id="KW-1185">Reference proteome</keyword>
<dbReference type="RefSeq" id="WP_209485487.1">
    <property type="nucleotide sequence ID" value="NZ_JAGGKQ010000013.1"/>
</dbReference>
<reference evidence="1" key="1">
    <citation type="submission" date="2021-03" db="EMBL/GenBank/DDBJ databases">
        <title>Genomic Encyclopedia of Type Strains, Phase IV (KMG-IV): sequencing the most valuable type-strain genomes for metagenomic binning, comparative biology and taxonomic classification.</title>
        <authorList>
            <person name="Goeker M."/>
        </authorList>
    </citation>
    <scope>NUCLEOTIDE SEQUENCE</scope>
    <source>
        <strain evidence="1">DSM 23564</strain>
    </source>
</reference>
<comment type="caution">
    <text evidence="1">The sequence shown here is derived from an EMBL/GenBank/DDBJ whole genome shotgun (WGS) entry which is preliminary data.</text>
</comment>
<name>A0A8T4GII6_9EURY</name>
<proteinExistence type="predicted"/>